<feature type="repeat" description="PPR" evidence="3">
    <location>
        <begin position="175"/>
        <end position="209"/>
    </location>
</feature>
<dbReference type="InterPro" id="IPR046848">
    <property type="entry name" value="E_motif"/>
</dbReference>
<dbReference type="InterPro" id="IPR002885">
    <property type="entry name" value="PPR_rpt"/>
</dbReference>
<dbReference type="OMA" id="YCRAKRI"/>
<dbReference type="Pfam" id="PF13041">
    <property type="entry name" value="PPR_2"/>
    <property type="match status" value="2"/>
</dbReference>
<evidence type="ECO:0000256" key="2">
    <source>
        <dbReference type="ARBA" id="ARBA00061659"/>
    </source>
</evidence>
<dbReference type="NCBIfam" id="TIGR00756">
    <property type="entry name" value="PPR"/>
    <property type="match status" value="8"/>
</dbReference>
<evidence type="ECO:0000313" key="4">
    <source>
        <dbReference type="EnsemblPlants" id="AUR62003588-RA:cds"/>
    </source>
</evidence>
<accession>A0A803KX30</accession>
<dbReference type="InterPro" id="IPR046960">
    <property type="entry name" value="PPR_At4g14850-like_plant"/>
</dbReference>
<feature type="repeat" description="PPR" evidence="3">
    <location>
        <begin position="376"/>
        <end position="410"/>
    </location>
</feature>
<dbReference type="Pfam" id="PF20431">
    <property type="entry name" value="E_motif"/>
    <property type="match status" value="1"/>
</dbReference>
<dbReference type="Gene3D" id="1.25.40.10">
    <property type="entry name" value="Tetratricopeptide repeat domain"/>
    <property type="match status" value="4"/>
</dbReference>
<dbReference type="FunFam" id="1.25.40.10:FF:000280">
    <property type="entry name" value="Pentatricopeptide repeat-containing protein"/>
    <property type="match status" value="1"/>
</dbReference>
<protein>
    <submittedName>
        <fullName evidence="4">Uncharacterized protein</fullName>
    </submittedName>
</protein>
<organism evidence="4 5">
    <name type="scientific">Chenopodium quinoa</name>
    <name type="common">Quinoa</name>
    <dbReference type="NCBI Taxonomy" id="63459"/>
    <lineage>
        <taxon>Eukaryota</taxon>
        <taxon>Viridiplantae</taxon>
        <taxon>Streptophyta</taxon>
        <taxon>Embryophyta</taxon>
        <taxon>Tracheophyta</taxon>
        <taxon>Spermatophyta</taxon>
        <taxon>Magnoliopsida</taxon>
        <taxon>eudicotyledons</taxon>
        <taxon>Gunneridae</taxon>
        <taxon>Pentapetalae</taxon>
        <taxon>Caryophyllales</taxon>
        <taxon>Chenopodiaceae</taxon>
        <taxon>Chenopodioideae</taxon>
        <taxon>Atripliceae</taxon>
        <taxon>Chenopodium</taxon>
    </lineage>
</organism>
<comment type="similarity">
    <text evidence="2">Belongs to the PPR family. PCMP-E subfamily.</text>
</comment>
<reference evidence="4" key="1">
    <citation type="journal article" date="2017" name="Nature">
        <title>The genome of Chenopodium quinoa.</title>
        <authorList>
            <person name="Jarvis D.E."/>
            <person name="Ho Y.S."/>
            <person name="Lightfoot D.J."/>
            <person name="Schmoeckel S.M."/>
            <person name="Li B."/>
            <person name="Borm T.J.A."/>
            <person name="Ohyanagi H."/>
            <person name="Mineta K."/>
            <person name="Michell C.T."/>
            <person name="Saber N."/>
            <person name="Kharbatia N.M."/>
            <person name="Rupper R.R."/>
            <person name="Sharp A.R."/>
            <person name="Dally N."/>
            <person name="Boughton B.A."/>
            <person name="Woo Y.H."/>
            <person name="Gao G."/>
            <person name="Schijlen E.G.W.M."/>
            <person name="Guo X."/>
            <person name="Momin A.A."/>
            <person name="Negrao S."/>
            <person name="Al-Babili S."/>
            <person name="Gehring C."/>
            <person name="Roessner U."/>
            <person name="Jung C."/>
            <person name="Murphy K."/>
            <person name="Arold S.T."/>
            <person name="Gojobori T."/>
            <person name="van der Linden C.G."/>
            <person name="van Loo E.N."/>
            <person name="Jellen E.N."/>
            <person name="Maughan P.J."/>
            <person name="Tester M."/>
        </authorList>
    </citation>
    <scope>NUCLEOTIDE SEQUENCE [LARGE SCALE GENOMIC DNA]</scope>
    <source>
        <strain evidence="4">cv. PI 614886</strain>
    </source>
</reference>
<dbReference type="FunFam" id="1.25.40.10:FF:000442">
    <property type="entry name" value="Pentatricopeptide repeat-containing protein At3g49710"/>
    <property type="match status" value="1"/>
</dbReference>
<dbReference type="SUPFAM" id="SSF48452">
    <property type="entry name" value="TPR-like"/>
    <property type="match status" value="1"/>
</dbReference>
<dbReference type="PANTHER" id="PTHR47926">
    <property type="entry name" value="PENTATRICOPEPTIDE REPEAT-CONTAINING PROTEIN"/>
    <property type="match status" value="1"/>
</dbReference>
<keyword evidence="1" id="KW-0677">Repeat</keyword>
<dbReference type="Pfam" id="PF12854">
    <property type="entry name" value="PPR_1"/>
    <property type="match status" value="1"/>
</dbReference>
<dbReference type="FunFam" id="1.25.40.10:FF:000031">
    <property type="entry name" value="Pentatricopeptide repeat-containing protein mitochondrial"/>
    <property type="match status" value="1"/>
</dbReference>
<feature type="repeat" description="PPR" evidence="3">
    <location>
        <begin position="237"/>
        <end position="271"/>
    </location>
</feature>
<feature type="repeat" description="PPR" evidence="3">
    <location>
        <begin position="310"/>
        <end position="344"/>
    </location>
</feature>
<dbReference type="PROSITE" id="PS51375">
    <property type="entry name" value="PPR"/>
    <property type="match status" value="5"/>
</dbReference>
<evidence type="ECO:0000313" key="5">
    <source>
        <dbReference type="Proteomes" id="UP000596660"/>
    </source>
</evidence>
<dbReference type="AlphaFoldDB" id="A0A803KX30"/>
<reference evidence="4" key="2">
    <citation type="submission" date="2021-03" db="UniProtKB">
        <authorList>
            <consortium name="EnsemblPlants"/>
        </authorList>
    </citation>
    <scope>IDENTIFICATION</scope>
</reference>
<dbReference type="PANTHER" id="PTHR47926:SF346">
    <property type="entry name" value="PENTATRICOPEPTIDE REPEAT-CONTAINING PROTEIN"/>
    <property type="match status" value="1"/>
</dbReference>
<sequence length="586" mass="65814">MLNTPKQCASFLTRCIATKDLQFGRVLHSYFIKTSFILNSFISNRLVELYSKCNSIESAQKAFDDLPEKNNFSWNTIISGYSKNGLFDHAHQLLDKMPEPDIVSYNSVVSGLAHYGFYSESLCFFKKMQTVCSGFGLFLDEYTIVSAVSSCAVLGSKNLLQQLHSVAVVLGLEYDVVICNSLIDGYGKCGHPDLSYSIFARMPERDIVSWTSMVSAYVRVSRMEDAYLVFKQMPVKNSVSWTALITGFSQNGEGIEALNLFDQMQKDEVPPSAFTYVAVLGACADLALVEKGKQLHCRIIKSNTRVPLMNSFIYNALINMYCKCGNIRSARLVFERMPKKNDVSWNSIINGLAYNGHNEESLAVFERMIIAKVKPNEVTFLGVLSACCHTGLVDEGMRILNLMTKHGLKPRPEHYAIMIDLLGRKNRLNDAVELIERAPAVSDHVGMWGALLGACRVHGNTELARKAAEMLFKLEPSNAARYVMLSNVYAAGKRWDDSRHVRRLMGEKGLRKDAGLSWIEVKNIRHEFVAKDMSHSFREHIYEVIHELVDQMSEVGYSPCVEIGLEEDELCDYDPAVKSSTSSTYL</sequence>
<dbReference type="GO" id="GO:0003723">
    <property type="term" value="F:RNA binding"/>
    <property type="evidence" value="ECO:0007669"/>
    <property type="project" value="InterPro"/>
</dbReference>
<keyword evidence="5" id="KW-1185">Reference proteome</keyword>
<proteinExistence type="inferred from homology"/>
<dbReference type="Proteomes" id="UP000596660">
    <property type="component" value="Unplaced"/>
</dbReference>
<name>A0A803KX30_CHEQI</name>
<feature type="repeat" description="PPR" evidence="3">
    <location>
        <begin position="70"/>
        <end position="104"/>
    </location>
</feature>
<dbReference type="Pfam" id="PF01535">
    <property type="entry name" value="PPR"/>
    <property type="match status" value="4"/>
</dbReference>
<dbReference type="EnsemblPlants" id="AUR62003588-RA">
    <property type="protein sequence ID" value="AUR62003588-RA:cds"/>
    <property type="gene ID" value="AUR62003588"/>
</dbReference>
<evidence type="ECO:0000256" key="3">
    <source>
        <dbReference type="PROSITE-ProRule" id="PRU00708"/>
    </source>
</evidence>
<evidence type="ECO:0000256" key="1">
    <source>
        <dbReference type="ARBA" id="ARBA00022737"/>
    </source>
</evidence>
<dbReference type="Gramene" id="AUR62003588-RA">
    <property type="protein sequence ID" value="AUR62003588-RA:cds"/>
    <property type="gene ID" value="AUR62003588"/>
</dbReference>
<dbReference type="InterPro" id="IPR011990">
    <property type="entry name" value="TPR-like_helical_dom_sf"/>
</dbReference>
<dbReference type="GO" id="GO:0009451">
    <property type="term" value="P:RNA modification"/>
    <property type="evidence" value="ECO:0007669"/>
    <property type="project" value="InterPro"/>
</dbReference>